<evidence type="ECO:0000313" key="10">
    <source>
        <dbReference type="Proteomes" id="UP001528823"/>
    </source>
</evidence>
<dbReference type="InterPro" id="IPR008707">
    <property type="entry name" value="B-propeller_PilY1"/>
</dbReference>
<comment type="similarity">
    <text evidence="2">Belongs to the PilY1 family.</text>
</comment>
<name>A0ABT5UAH6_9GAMM</name>
<dbReference type="Proteomes" id="UP001528823">
    <property type="component" value="Unassembled WGS sequence"/>
</dbReference>
<keyword evidence="7" id="KW-0732">Signal</keyword>
<proteinExistence type="inferred from homology"/>
<evidence type="ECO:0000259" key="8">
    <source>
        <dbReference type="Pfam" id="PF05567"/>
    </source>
</evidence>
<evidence type="ECO:0000256" key="5">
    <source>
        <dbReference type="ARBA" id="ARBA00022837"/>
    </source>
</evidence>
<accession>A0ABT5UAH6</accession>
<keyword evidence="10" id="KW-1185">Reference proteome</keyword>
<dbReference type="EMBL" id="JAPMOU010000011">
    <property type="protein sequence ID" value="MDE1462552.1"/>
    <property type="molecule type" value="Genomic_DNA"/>
</dbReference>
<dbReference type="Pfam" id="PF05567">
    <property type="entry name" value="T4P_PilY1"/>
    <property type="match status" value="1"/>
</dbReference>
<reference evidence="9 10" key="1">
    <citation type="submission" date="2022-11" db="EMBL/GenBank/DDBJ databases">
        <title>Spartinivicinus poritis sp. nov., isolated from scleractinian coral Porites lutea.</title>
        <authorList>
            <person name="Zhang G."/>
            <person name="Cai L."/>
            <person name="Wei Q."/>
        </authorList>
    </citation>
    <scope>NUCLEOTIDE SEQUENCE [LARGE SCALE GENOMIC DNA]</scope>
    <source>
        <strain evidence="9 10">A2-2</strain>
    </source>
</reference>
<evidence type="ECO:0000256" key="2">
    <source>
        <dbReference type="ARBA" id="ARBA00008387"/>
    </source>
</evidence>
<comment type="subcellular location">
    <subcellularLocation>
        <location evidence="1">Fimbrium</location>
    </subcellularLocation>
</comment>
<gene>
    <name evidence="9" type="ORF">ORQ98_11285</name>
</gene>
<comment type="caution">
    <text evidence="9">The sequence shown here is derived from an EMBL/GenBank/DDBJ whole genome shotgun (WGS) entry which is preliminary data.</text>
</comment>
<dbReference type="RefSeq" id="WP_274688908.1">
    <property type="nucleotide sequence ID" value="NZ_JAPMOU010000011.1"/>
</dbReference>
<evidence type="ECO:0000256" key="1">
    <source>
        <dbReference type="ARBA" id="ARBA00004561"/>
    </source>
</evidence>
<keyword evidence="4" id="KW-0479">Metal-binding</keyword>
<evidence type="ECO:0000256" key="6">
    <source>
        <dbReference type="ARBA" id="ARBA00023263"/>
    </source>
</evidence>
<evidence type="ECO:0000256" key="7">
    <source>
        <dbReference type="SAM" id="SignalP"/>
    </source>
</evidence>
<feature type="signal peptide" evidence="7">
    <location>
        <begin position="1"/>
        <end position="28"/>
    </location>
</feature>
<keyword evidence="6" id="KW-0281">Fimbrium</keyword>
<feature type="domain" description="PilY1 beta-propeller" evidence="8">
    <location>
        <begin position="648"/>
        <end position="993"/>
    </location>
</feature>
<feature type="chain" id="PRO_5046825307" evidence="7">
    <location>
        <begin position="29"/>
        <end position="1180"/>
    </location>
</feature>
<evidence type="ECO:0000313" key="9">
    <source>
        <dbReference type="EMBL" id="MDE1462552.1"/>
    </source>
</evidence>
<evidence type="ECO:0000256" key="4">
    <source>
        <dbReference type="ARBA" id="ARBA00022723"/>
    </source>
</evidence>
<protein>
    <submittedName>
        <fullName evidence="9">PilC/PilY family type IV pilus protein</fullName>
    </submittedName>
</protein>
<keyword evidence="3" id="KW-1029">Fimbrium biogenesis</keyword>
<organism evidence="9 10">
    <name type="scientific">Spartinivicinus poritis</name>
    <dbReference type="NCBI Taxonomy" id="2994640"/>
    <lineage>
        <taxon>Bacteria</taxon>
        <taxon>Pseudomonadati</taxon>
        <taxon>Pseudomonadota</taxon>
        <taxon>Gammaproteobacteria</taxon>
        <taxon>Oceanospirillales</taxon>
        <taxon>Zooshikellaceae</taxon>
        <taxon>Spartinivicinus</taxon>
    </lineage>
</organism>
<dbReference type="SUPFAM" id="SSF50998">
    <property type="entry name" value="Quinoprotein alcohol dehydrogenase-like"/>
    <property type="match status" value="1"/>
</dbReference>
<evidence type="ECO:0000256" key="3">
    <source>
        <dbReference type="ARBA" id="ARBA00022558"/>
    </source>
</evidence>
<keyword evidence="5" id="KW-0106">Calcium</keyword>
<sequence length="1180" mass="128062">MKCHKPTMRRTPIALAVASIMVIPTTHSGPLNLAQNALEIAPGAEPNIVILFDDSGSMDWEALMASGVMIANQPNGTNIGGSKGSVVHQPGCGYSYYYGVDFNSNTYGSKCYVAETNNWRFRNSDFNKLYFDPNKEYKPWPGLNKQGKPFTNIDVTKAPDNPYDPKEFIDLTKDNEVFPRGSSSVGFKYYTWKDDGDGLFENGEQTEFRIKNADAKTKQNFANWFSYYRSRDLVAKGALGFVLEDLTNARIGFTTINTKANNFPVASMNASALSGNKKALLDKIYGTPIPARGTPLRRNLRDVGKYFACQSGNRFDASGANCPIQPAPIGTCQQNYSLLMTDGFYNGGSPSVGNQDKNSSNQFDGGAFADGVSETLADVAMKYYKTDLSGLDNKVPTTKYDIARSTSLTTDDTLHQHMSTFTVGFGLKGSVSNFPTNPSTAFNWPNPFNSTLAKVDDLLHAAYNGRGNYLSAGDPTQLVTGLQEMFRGIQADSGAASAVAFNTQSIKTNSVAYRALYNPKLHNGDVLAHPVNQTTGVVDTNTTLWSAAEKLDEKLSGNNANNRNIITYRVNADGTKTGVPFNYDTHLTATQKSLLDNPVPFALPAGYGDNDGKIGDERLAYLRGDQTHEGDKADQGEFRGRLKNKGRLGDIIHSTPSYVGVPLFTGRDNAPYPTNNKYSSFASTYSNRTPMLYVGANDGMLHGFNATTGEEIFAYVPNVLFDKLTDLTFPDYVHKMYVDEKPSINDAFYNNAWHTVLIGALGAGGKGLFALDITSPTTFATEAGASNNVMWEFTSADDVDLGFTYSRPIITMTNAKDGSGEHIWAAIFGNGYNSSSADGDAALFIAKLSGGLDGKWVLNQDYYKSVTGKGKAESSDGLTPNGLGIPRAVDYDSNGTVDYIFVGDLQGNVWRFDLTSSNPVDWNNAANRQIIFTATDKNGKPQPIVNQPIVVRNPKQGLAGVIVVVGTGTWFKEDDIGSTDIQAMYGIWDDFTGSGYPVSKSELVEQDFINEVDQVSGFTVRSLTNNPVDYSKDNDLMGWRLDFDAEIAGGGAIEYPGERAVRRLFLIGNSLLTTTVIPNPALACAVLPGGFLIGIDPTTGGKSKTTVLFDLNNDGKFDGKDSLPNGTSVSGIRLDEIPNDPSFIGNRIVIQQHTGEITGFGANIEGMNTGRLSWRQLFVE</sequence>
<dbReference type="InterPro" id="IPR011047">
    <property type="entry name" value="Quinoprotein_ADH-like_sf"/>
</dbReference>